<dbReference type="AlphaFoldDB" id="A0A811NGB8"/>
<protein>
    <recommendedName>
        <fullName evidence="16">Cysteine-rich receptor-like protein kinase 10</fullName>
    </recommendedName>
</protein>
<evidence type="ECO:0000256" key="4">
    <source>
        <dbReference type="ARBA" id="ARBA00022737"/>
    </source>
</evidence>
<feature type="binding site" evidence="9">
    <location>
        <position position="374"/>
    </location>
    <ligand>
        <name>ATP</name>
        <dbReference type="ChEBI" id="CHEBI:30616"/>
    </ligand>
</feature>
<proteinExistence type="predicted"/>
<evidence type="ECO:0000313" key="15">
    <source>
        <dbReference type="Proteomes" id="UP000604825"/>
    </source>
</evidence>
<evidence type="ECO:0000256" key="3">
    <source>
        <dbReference type="ARBA" id="ARBA00022729"/>
    </source>
</evidence>
<keyword evidence="10" id="KW-0812">Transmembrane</keyword>
<keyword evidence="7 9" id="KW-0067">ATP-binding</keyword>
<keyword evidence="6" id="KW-0418">Kinase</keyword>
<keyword evidence="1" id="KW-0723">Serine/threonine-protein kinase</keyword>
<evidence type="ECO:0000256" key="11">
    <source>
        <dbReference type="SAM" id="SignalP"/>
    </source>
</evidence>
<dbReference type="InterPro" id="IPR052059">
    <property type="entry name" value="CR_Ser/Thr_kinase"/>
</dbReference>
<organism evidence="14 15">
    <name type="scientific">Miscanthus lutarioriparius</name>
    <dbReference type="NCBI Taxonomy" id="422564"/>
    <lineage>
        <taxon>Eukaryota</taxon>
        <taxon>Viridiplantae</taxon>
        <taxon>Streptophyta</taxon>
        <taxon>Embryophyta</taxon>
        <taxon>Tracheophyta</taxon>
        <taxon>Spermatophyta</taxon>
        <taxon>Magnoliopsida</taxon>
        <taxon>Liliopsida</taxon>
        <taxon>Poales</taxon>
        <taxon>Poaceae</taxon>
        <taxon>PACMAD clade</taxon>
        <taxon>Panicoideae</taxon>
        <taxon>Andropogonodae</taxon>
        <taxon>Andropogoneae</taxon>
        <taxon>Saccharinae</taxon>
        <taxon>Miscanthus</taxon>
    </lineage>
</organism>
<dbReference type="InterPro" id="IPR000719">
    <property type="entry name" value="Prot_kinase_dom"/>
</dbReference>
<evidence type="ECO:0000256" key="5">
    <source>
        <dbReference type="ARBA" id="ARBA00022741"/>
    </source>
</evidence>
<gene>
    <name evidence="14" type="ORF">NCGR_LOCUS15996</name>
</gene>
<dbReference type="PROSITE" id="PS50011">
    <property type="entry name" value="PROTEIN_KINASE_DOM"/>
    <property type="match status" value="1"/>
</dbReference>
<dbReference type="Pfam" id="PF01657">
    <property type="entry name" value="Stress-antifung"/>
    <property type="match status" value="2"/>
</dbReference>
<name>A0A811NGB8_9POAL</name>
<evidence type="ECO:0000259" key="12">
    <source>
        <dbReference type="PROSITE" id="PS50011"/>
    </source>
</evidence>
<dbReference type="InterPro" id="IPR001245">
    <property type="entry name" value="Ser-Thr/Tyr_kinase_cat_dom"/>
</dbReference>
<dbReference type="FunFam" id="3.30.430.20:FF:000010">
    <property type="entry name" value="Cysteine-rich receptor-like protein kinase 10"/>
    <property type="match status" value="1"/>
</dbReference>
<dbReference type="InterPro" id="IPR011009">
    <property type="entry name" value="Kinase-like_dom_sf"/>
</dbReference>
<dbReference type="Gene3D" id="3.30.200.20">
    <property type="entry name" value="Phosphorylase Kinase, domain 1"/>
    <property type="match status" value="1"/>
</dbReference>
<dbReference type="SUPFAM" id="SSF56112">
    <property type="entry name" value="Protein kinase-like (PK-like)"/>
    <property type="match status" value="1"/>
</dbReference>
<keyword evidence="8" id="KW-0675">Receptor</keyword>
<dbReference type="Gene3D" id="3.30.430.20">
    <property type="entry name" value="Gnk2 domain, C-X8-C-X2-C motif"/>
    <property type="match status" value="2"/>
</dbReference>
<dbReference type="PROSITE" id="PS00107">
    <property type="entry name" value="PROTEIN_KINASE_ATP"/>
    <property type="match status" value="1"/>
</dbReference>
<evidence type="ECO:0000256" key="7">
    <source>
        <dbReference type="ARBA" id="ARBA00022840"/>
    </source>
</evidence>
<keyword evidence="10" id="KW-0472">Membrane</keyword>
<dbReference type="Gene3D" id="1.10.510.10">
    <property type="entry name" value="Transferase(Phosphotransferase) domain 1"/>
    <property type="match status" value="1"/>
</dbReference>
<dbReference type="InterPro" id="IPR002902">
    <property type="entry name" value="GNK2"/>
</dbReference>
<dbReference type="PROSITE" id="PS51473">
    <property type="entry name" value="GNK2"/>
    <property type="match status" value="2"/>
</dbReference>
<evidence type="ECO:0000256" key="1">
    <source>
        <dbReference type="ARBA" id="ARBA00022527"/>
    </source>
</evidence>
<dbReference type="PANTHER" id="PTHR47973">
    <property type="entry name" value="CYSTEINE-RICH RECEPTOR-LIKE PROTEIN KINASE 3"/>
    <property type="match status" value="1"/>
</dbReference>
<evidence type="ECO:0000256" key="9">
    <source>
        <dbReference type="PROSITE-ProRule" id="PRU10141"/>
    </source>
</evidence>
<sequence>MLAGRYTIIIVVFAFLLLPAPLAVENPPYESYCDGNGYAVNSTFQANLNLLTAALPVNASISPAGFATAGFGSAPDQANGLALCRGDTNASTCAACVAAAFQDAQQLCPLSKGATVYRDACVLRFASWPFLDFLQEGQWLVPELFPSIFKGPGSVNASDAWFSAAVTGIFRALVDHAMATSNATRKYFATGEMDFDPKLYGLAQCAPDLTLAQCRDCLRDLATILTTQYLSGRPPSISAFVVWCSLICSVSPVYDGRAMLQLAAPPVPPPSTTLTPPSSGRKRSAAVISAGVACSIALMLIISAICFLRFQRRINSTENNHPLKKIGRAQCTIFDLPTLQEATEHFSEKNKLGEGGFGTVYKGILSDGQEIAVKTLLGRTGDGLQQLHNEVLVLAELQHKNLVSGYMAPEYVMHGRVSPKIDVFSFGVLVLEIVTRRSNCSSDDHSTVNLLSDVWDHWSKGTMLQMLHPSLDEVAQSQALRCIHIGLLCVQSKPEDRPDISVVVFMLTRDSMGLQPPSQPAFFFGRESPSALGSDARSSYTYERSGFILGQGISVNEITLSELYPR</sequence>
<evidence type="ECO:0000313" key="14">
    <source>
        <dbReference type="EMBL" id="CAD6223597.1"/>
    </source>
</evidence>
<dbReference type="CDD" id="cd23509">
    <property type="entry name" value="Gnk2-like"/>
    <property type="match status" value="2"/>
</dbReference>
<keyword evidence="5 9" id="KW-0547">Nucleotide-binding</keyword>
<evidence type="ECO:0000256" key="10">
    <source>
        <dbReference type="SAM" id="Phobius"/>
    </source>
</evidence>
<dbReference type="InterPro" id="IPR038408">
    <property type="entry name" value="GNK2_sf"/>
</dbReference>
<evidence type="ECO:0000259" key="13">
    <source>
        <dbReference type="PROSITE" id="PS51473"/>
    </source>
</evidence>
<keyword evidence="15" id="KW-1185">Reference proteome</keyword>
<evidence type="ECO:0000256" key="8">
    <source>
        <dbReference type="ARBA" id="ARBA00023170"/>
    </source>
</evidence>
<dbReference type="EMBL" id="CAJGYO010000004">
    <property type="protein sequence ID" value="CAD6223597.1"/>
    <property type="molecule type" value="Genomic_DNA"/>
</dbReference>
<dbReference type="InterPro" id="IPR017441">
    <property type="entry name" value="Protein_kinase_ATP_BS"/>
</dbReference>
<dbReference type="GO" id="GO:0004674">
    <property type="term" value="F:protein serine/threonine kinase activity"/>
    <property type="evidence" value="ECO:0007669"/>
    <property type="project" value="UniProtKB-KW"/>
</dbReference>
<feature type="chain" id="PRO_5032869242" description="Cysteine-rich receptor-like protein kinase 10" evidence="11">
    <location>
        <begin position="24"/>
        <end position="566"/>
    </location>
</feature>
<keyword evidence="4" id="KW-0677">Repeat</keyword>
<feature type="transmembrane region" description="Helical" evidence="10">
    <location>
        <begin position="285"/>
        <end position="308"/>
    </location>
</feature>
<feature type="signal peptide" evidence="11">
    <location>
        <begin position="1"/>
        <end position="23"/>
    </location>
</feature>
<dbReference type="GO" id="GO:0005524">
    <property type="term" value="F:ATP binding"/>
    <property type="evidence" value="ECO:0007669"/>
    <property type="project" value="UniProtKB-UniRule"/>
</dbReference>
<keyword evidence="10" id="KW-1133">Transmembrane helix</keyword>
<keyword evidence="3 11" id="KW-0732">Signal</keyword>
<comment type="caution">
    <text evidence="14">The sequence shown here is derived from an EMBL/GenBank/DDBJ whole genome shotgun (WGS) entry which is preliminary data.</text>
</comment>
<evidence type="ECO:0000256" key="2">
    <source>
        <dbReference type="ARBA" id="ARBA00022679"/>
    </source>
</evidence>
<dbReference type="OrthoDB" id="675736at2759"/>
<accession>A0A811NGB8</accession>
<feature type="domain" description="Gnk2-homologous" evidence="13">
    <location>
        <begin position="143"/>
        <end position="253"/>
    </location>
</feature>
<evidence type="ECO:0008006" key="16">
    <source>
        <dbReference type="Google" id="ProtNLM"/>
    </source>
</evidence>
<feature type="domain" description="Protein kinase" evidence="12">
    <location>
        <begin position="346"/>
        <end position="566"/>
    </location>
</feature>
<evidence type="ECO:0000256" key="6">
    <source>
        <dbReference type="ARBA" id="ARBA00022777"/>
    </source>
</evidence>
<feature type="domain" description="Gnk2-homologous" evidence="13">
    <location>
        <begin position="26"/>
        <end position="130"/>
    </location>
</feature>
<reference evidence="14" key="1">
    <citation type="submission" date="2020-10" db="EMBL/GenBank/DDBJ databases">
        <authorList>
            <person name="Han B."/>
            <person name="Lu T."/>
            <person name="Zhao Q."/>
            <person name="Huang X."/>
            <person name="Zhao Y."/>
        </authorList>
    </citation>
    <scope>NUCLEOTIDE SEQUENCE</scope>
</reference>
<dbReference type="Proteomes" id="UP000604825">
    <property type="component" value="Unassembled WGS sequence"/>
</dbReference>
<dbReference type="Pfam" id="PF07714">
    <property type="entry name" value="PK_Tyr_Ser-Thr"/>
    <property type="match status" value="2"/>
</dbReference>
<keyword evidence="2" id="KW-0808">Transferase</keyword>